<keyword evidence="3" id="KW-1185">Reference proteome</keyword>
<dbReference type="InterPro" id="IPR050232">
    <property type="entry name" value="FBL13/AtMIF1-like"/>
</dbReference>
<feature type="domain" description="FBD" evidence="1">
    <location>
        <begin position="92"/>
        <end position="171"/>
    </location>
</feature>
<sequence>MLNLDVDFRLFRYPPPLTVKSFTNFMDKMLFFYTEGRIERLRLFHFGLPGMSASHVCGWISAALWRGVKEIDMVFGMFSDCFPMLPTALLFTSKTLCLHVLHISSKEFSVIGFDDESSLFELVTYILNNATVLDQLTISTYQDLKLEEKFKIAQRLLSIPRSSSKCQVMAF</sequence>
<name>A0ABR2QZM8_9ROSI</name>
<dbReference type="SMART" id="SM00579">
    <property type="entry name" value="FBD"/>
    <property type="match status" value="1"/>
</dbReference>
<dbReference type="PANTHER" id="PTHR31900">
    <property type="entry name" value="F-BOX/RNI SUPERFAMILY PROTEIN-RELATED"/>
    <property type="match status" value="1"/>
</dbReference>
<proteinExistence type="predicted"/>
<gene>
    <name evidence="2" type="ORF">V6N11_035003</name>
</gene>
<dbReference type="PANTHER" id="PTHR31900:SF30">
    <property type="entry name" value="SUPERFAMILY PROTEIN, PUTATIVE-RELATED"/>
    <property type="match status" value="1"/>
</dbReference>
<accession>A0ABR2QZM8</accession>
<dbReference type="Proteomes" id="UP001396334">
    <property type="component" value="Unassembled WGS sequence"/>
</dbReference>
<evidence type="ECO:0000313" key="3">
    <source>
        <dbReference type="Proteomes" id="UP001396334"/>
    </source>
</evidence>
<protein>
    <recommendedName>
        <fullName evidence="1">FBD domain-containing protein</fullName>
    </recommendedName>
</protein>
<evidence type="ECO:0000259" key="1">
    <source>
        <dbReference type="SMART" id="SM00579"/>
    </source>
</evidence>
<organism evidence="2 3">
    <name type="scientific">Hibiscus sabdariffa</name>
    <name type="common">roselle</name>
    <dbReference type="NCBI Taxonomy" id="183260"/>
    <lineage>
        <taxon>Eukaryota</taxon>
        <taxon>Viridiplantae</taxon>
        <taxon>Streptophyta</taxon>
        <taxon>Embryophyta</taxon>
        <taxon>Tracheophyta</taxon>
        <taxon>Spermatophyta</taxon>
        <taxon>Magnoliopsida</taxon>
        <taxon>eudicotyledons</taxon>
        <taxon>Gunneridae</taxon>
        <taxon>Pentapetalae</taxon>
        <taxon>rosids</taxon>
        <taxon>malvids</taxon>
        <taxon>Malvales</taxon>
        <taxon>Malvaceae</taxon>
        <taxon>Malvoideae</taxon>
        <taxon>Hibiscus</taxon>
    </lineage>
</organism>
<dbReference type="InterPro" id="IPR006566">
    <property type="entry name" value="FBD"/>
</dbReference>
<dbReference type="EMBL" id="JBBPBN010000029">
    <property type="protein sequence ID" value="KAK9005949.1"/>
    <property type="molecule type" value="Genomic_DNA"/>
</dbReference>
<evidence type="ECO:0000313" key="2">
    <source>
        <dbReference type="EMBL" id="KAK9005949.1"/>
    </source>
</evidence>
<reference evidence="2 3" key="1">
    <citation type="journal article" date="2024" name="G3 (Bethesda)">
        <title>Genome assembly of Hibiscus sabdariffa L. provides insights into metabolisms of medicinal natural products.</title>
        <authorList>
            <person name="Kim T."/>
        </authorList>
    </citation>
    <scope>NUCLEOTIDE SEQUENCE [LARGE SCALE GENOMIC DNA]</scope>
    <source>
        <strain evidence="2">TK-2024</strain>
        <tissue evidence="2">Old leaves</tissue>
    </source>
</reference>
<comment type="caution">
    <text evidence="2">The sequence shown here is derived from an EMBL/GenBank/DDBJ whole genome shotgun (WGS) entry which is preliminary data.</text>
</comment>